<feature type="chain" id="PRO_5013494428" evidence="1">
    <location>
        <begin position="19"/>
        <end position="200"/>
    </location>
</feature>
<evidence type="ECO:0000313" key="4">
    <source>
        <dbReference type="EMBL" id="CZT11551.1"/>
    </source>
</evidence>
<dbReference type="STRING" id="914237.A0A1E1LM31"/>
<dbReference type="AlphaFoldDB" id="A0A1E1LM31"/>
<evidence type="ECO:0000259" key="2">
    <source>
        <dbReference type="Pfam" id="PF25484"/>
    </source>
</evidence>
<dbReference type="Pfam" id="PF25484">
    <property type="entry name" value="DUF7907"/>
    <property type="match status" value="1"/>
</dbReference>
<evidence type="ECO:0000313" key="5">
    <source>
        <dbReference type="Proteomes" id="UP000178129"/>
    </source>
</evidence>
<keyword evidence="1" id="KW-0732">Signal</keyword>
<dbReference type="Proteomes" id="UP000178129">
    <property type="component" value="Unassembled WGS sequence"/>
</dbReference>
<dbReference type="EMBL" id="KX499545">
    <property type="protein sequence ID" value="ARB51385.1"/>
    <property type="molecule type" value="Genomic_DNA"/>
</dbReference>
<feature type="signal peptide" evidence="1">
    <location>
        <begin position="1"/>
        <end position="18"/>
    </location>
</feature>
<proteinExistence type="predicted"/>
<reference evidence="3" key="3">
    <citation type="journal article" date="2017" name="New Phytol.">
        <title>A new proteinaceous pathogen-associated molecular pattern (PAMP) identified in Ascomycete fungi induces cell death in Solanaceae.</title>
        <authorList>
            <person name="Franco-Orozco B."/>
            <person name="Berepiki A."/>
            <person name="Ruiz O."/>
            <person name="Gamble L."/>
            <person name="Griffe L.L."/>
            <person name="Wang S."/>
            <person name="Birch P.R.J."/>
            <person name="Kanyuka K."/>
            <person name="Avrova A."/>
        </authorList>
    </citation>
    <scope>NUCLEOTIDE SEQUENCE</scope>
    <source>
        <strain evidence="3">L2A</strain>
    </source>
</reference>
<organism evidence="4 5">
    <name type="scientific">Rhynchosporium graminicola</name>
    <dbReference type="NCBI Taxonomy" id="2792576"/>
    <lineage>
        <taxon>Eukaryota</taxon>
        <taxon>Fungi</taxon>
        <taxon>Dikarya</taxon>
        <taxon>Ascomycota</taxon>
        <taxon>Pezizomycotina</taxon>
        <taxon>Leotiomycetes</taxon>
        <taxon>Helotiales</taxon>
        <taxon>Ploettnerulaceae</taxon>
        <taxon>Rhynchosporium</taxon>
    </lineage>
</organism>
<keyword evidence="5" id="KW-1185">Reference proteome</keyword>
<reference evidence="4" key="1">
    <citation type="submission" date="2016-03" db="EMBL/GenBank/DDBJ databases">
        <authorList>
            <person name="Guldener U."/>
        </authorList>
    </citation>
    <scope>NUCLEOTIDE SEQUENCE</scope>
    <source>
        <strain evidence="4">UK7</strain>
    </source>
</reference>
<evidence type="ECO:0000256" key="1">
    <source>
        <dbReference type="SAM" id="SignalP"/>
    </source>
</evidence>
<feature type="domain" description="DUF7907" evidence="2">
    <location>
        <begin position="25"/>
        <end position="198"/>
    </location>
</feature>
<sequence length="200" mass="21573">MHLSILTSCLALATGISAQYYNVTSKPFQLILQSSNRTLNGKGLFACHEGAGIEGLCVGTSGPSSTSDTYNFNTTYQQQANQGLPGQTGLVTWLLRGGNFNVSSSLQLTPSPTSDVAVPLFFPGDQGFSGYGFDKKDKLFVAGYLDNTVSPPVYKAQAYYRWYACITNAGYTYQTLAWAVGSGKPENPSCEKVDVKRVFI</sequence>
<reference evidence="5" key="2">
    <citation type="submission" date="2016-03" db="EMBL/GenBank/DDBJ databases">
        <authorList>
            <person name="Ploux O."/>
        </authorList>
    </citation>
    <scope>NUCLEOTIDE SEQUENCE [LARGE SCALE GENOMIC DNA]</scope>
    <source>
        <strain evidence="5">UK7</strain>
    </source>
</reference>
<gene>
    <name evidence="3" type="primary">CDI1</name>
    <name evidence="4" type="ORF">RCO7_03807</name>
</gene>
<accession>A0A1E1LM31</accession>
<dbReference type="InterPro" id="IPR057229">
    <property type="entry name" value="DUF7907"/>
</dbReference>
<evidence type="ECO:0000313" key="3">
    <source>
        <dbReference type="EMBL" id="ARB51385.1"/>
    </source>
</evidence>
<dbReference type="EMBL" id="FJUW01000062">
    <property type="protein sequence ID" value="CZT11551.1"/>
    <property type="molecule type" value="Genomic_DNA"/>
</dbReference>
<name>A0A1E1LM31_9HELO</name>
<protein>
    <submittedName>
        <fullName evidence="3">CDI1</fullName>
    </submittedName>
    <submittedName>
        <fullName evidence="4">Related to heatshock protein Hsp150</fullName>
    </submittedName>
</protein>